<comment type="caution">
    <text evidence="8">The sequence shown here is derived from an EMBL/GenBank/DDBJ whole genome shotgun (WGS) entry which is preliminary data.</text>
</comment>
<name>A0A9P8PEY4_9ASCO</name>
<keyword evidence="2 5" id="KW-0378">Hydrolase</keyword>
<dbReference type="AlphaFoldDB" id="A0A9P8PEY4"/>
<evidence type="ECO:0000256" key="7">
    <source>
        <dbReference type="SAM" id="Phobius"/>
    </source>
</evidence>
<evidence type="ECO:0000256" key="6">
    <source>
        <dbReference type="SAM" id="MobiDB-lite"/>
    </source>
</evidence>
<comment type="similarity">
    <text evidence="1 5">Belongs to the GDA1/CD39 NTPase family.</text>
</comment>
<evidence type="ECO:0000256" key="3">
    <source>
        <dbReference type="PIRSR" id="PIRSR600407-1"/>
    </source>
</evidence>
<dbReference type="EMBL" id="JAEUBD010000983">
    <property type="protein sequence ID" value="KAH3670047.1"/>
    <property type="molecule type" value="Genomic_DNA"/>
</dbReference>
<feature type="region of interest" description="Disordered" evidence="6">
    <location>
        <begin position="666"/>
        <end position="691"/>
    </location>
</feature>
<dbReference type="Proteomes" id="UP000788993">
    <property type="component" value="Unassembled WGS sequence"/>
</dbReference>
<dbReference type="CDD" id="cd24039">
    <property type="entry name" value="ASKHA_NBD_YND1-like"/>
    <property type="match status" value="1"/>
</dbReference>
<dbReference type="PANTHER" id="PTHR11782">
    <property type="entry name" value="ADENOSINE/GUANOSINE DIPHOSPHATASE"/>
    <property type="match status" value="1"/>
</dbReference>
<dbReference type="Pfam" id="PF01150">
    <property type="entry name" value="GDA1_CD39"/>
    <property type="match status" value="1"/>
</dbReference>
<dbReference type="GO" id="GO:0046036">
    <property type="term" value="P:CTP metabolic process"/>
    <property type="evidence" value="ECO:0007669"/>
    <property type="project" value="TreeGrafter"/>
</dbReference>
<evidence type="ECO:0000256" key="5">
    <source>
        <dbReference type="RuleBase" id="RU003833"/>
    </source>
</evidence>
<evidence type="ECO:0000313" key="9">
    <source>
        <dbReference type="Proteomes" id="UP000788993"/>
    </source>
</evidence>
<accession>A0A9P8PEY4</accession>
<dbReference type="GO" id="GO:0016020">
    <property type="term" value="C:membrane"/>
    <property type="evidence" value="ECO:0007669"/>
    <property type="project" value="TreeGrafter"/>
</dbReference>
<reference evidence="8" key="1">
    <citation type="journal article" date="2021" name="Open Biol.">
        <title>Shared evolutionary footprints suggest mitochondrial oxidative damage underlies multiple complex I losses in fungi.</title>
        <authorList>
            <person name="Schikora-Tamarit M.A."/>
            <person name="Marcet-Houben M."/>
            <person name="Nosek J."/>
            <person name="Gabaldon T."/>
        </authorList>
    </citation>
    <scope>NUCLEOTIDE SEQUENCE</scope>
    <source>
        <strain evidence="8">NCAIM Y.01608</strain>
    </source>
</reference>
<keyword evidence="7" id="KW-0472">Membrane</keyword>
<feature type="active site" description="Proton acceptor" evidence="3">
    <location>
        <position position="146"/>
    </location>
</feature>
<dbReference type="GO" id="GO:0004382">
    <property type="term" value="F:GDP phosphatase activity"/>
    <property type="evidence" value="ECO:0007669"/>
    <property type="project" value="TreeGrafter"/>
</dbReference>
<reference evidence="8" key="2">
    <citation type="submission" date="2021-01" db="EMBL/GenBank/DDBJ databases">
        <authorList>
            <person name="Schikora-Tamarit M.A."/>
        </authorList>
    </citation>
    <scope>NUCLEOTIDE SEQUENCE</scope>
    <source>
        <strain evidence="8">NCAIM Y.01608</strain>
    </source>
</reference>
<evidence type="ECO:0000256" key="2">
    <source>
        <dbReference type="ARBA" id="ARBA00022801"/>
    </source>
</evidence>
<dbReference type="GO" id="GO:0005794">
    <property type="term" value="C:Golgi apparatus"/>
    <property type="evidence" value="ECO:0007669"/>
    <property type="project" value="TreeGrafter"/>
</dbReference>
<keyword evidence="9" id="KW-1185">Reference proteome</keyword>
<gene>
    <name evidence="8" type="ORF">OGATHE_002860</name>
</gene>
<evidence type="ECO:0000256" key="1">
    <source>
        <dbReference type="ARBA" id="ARBA00009283"/>
    </source>
</evidence>
<evidence type="ECO:0008006" key="10">
    <source>
        <dbReference type="Google" id="ProtNLM"/>
    </source>
</evidence>
<dbReference type="PROSITE" id="PS01238">
    <property type="entry name" value="GDA1_CD39_NTPASE"/>
    <property type="match status" value="1"/>
</dbReference>
<dbReference type="GO" id="GO:0045134">
    <property type="term" value="F:UDP phosphatase activity"/>
    <property type="evidence" value="ECO:0007669"/>
    <property type="project" value="TreeGrafter"/>
</dbReference>
<sequence length="691" mass="77384">MVSDNYGIVVDSGSSGSRIQIYKWKDPAGLQNESKDPAILSSVPQIVQEDKWTYKIDKGLSTFADHPDDVWEDHFEPLIKYAEQIVPEDKLASTPIFVQATAGMRLVPEEQREKVLKSVCKALKEETHFQIDRCDDHVQVIDGETEGLYGWIGLNYLKGKLNQYDPKVPISDHDSYGFMDMGGASTQIAFVPSNAVELEQHKDDLYEVSLRNVNGEIQRWPVFVSTWLGFGANEARKRHLKNLITTLPDGVNYDKDGDSTYDIYDPCSPKNMHIKQELNGITYEITGLGDYKTCMKHVYPLLLKHLPCKEDPCLFNGVHAPTIDFEKDKFIGVSEYWYTANDVFHMGGAYNFKKFEERLKEFCEQDWEQIELNFKNKQYGSNIPEAILKDSCFKASWVVNVLHEGFGLPRIGFETGDLSEEEVEKLNKQDTEHIPFQSANQIDGADLSWTLGKIILYASSQVPSNDGVPVGVLPGESAQTAIASAVKPTPSVAAADSLNGYFAMMVGVLLLAFLGYGFFTKKFTHSKFLSRKGLNGVQASSIRKFQQQCSNKISSKLKSFRHAYMVPDEEATMYEDQFTPKLPQRASSASVPQNANFNTLRTRSTLNLSDFHSDIPQFARSTSANSLPGKIGSSAQLDKQGLHFDFMSKKYNKYVNRSISPNRGVPFPQALGLSSGSQVELKTSNKSKASD</sequence>
<evidence type="ECO:0000313" key="8">
    <source>
        <dbReference type="EMBL" id="KAH3670047.1"/>
    </source>
</evidence>
<dbReference type="GO" id="GO:0006256">
    <property type="term" value="P:UDP catabolic process"/>
    <property type="evidence" value="ECO:0007669"/>
    <property type="project" value="TreeGrafter"/>
</dbReference>
<evidence type="ECO:0000256" key="4">
    <source>
        <dbReference type="PIRSR" id="PIRSR600407-2"/>
    </source>
</evidence>
<proteinExistence type="inferred from homology"/>
<feature type="transmembrane region" description="Helical" evidence="7">
    <location>
        <begin position="500"/>
        <end position="519"/>
    </location>
</feature>
<dbReference type="GO" id="GO:0005524">
    <property type="term" value="F:ATP binding"/>
    <property type="evidence" value="ECO:0007669"/>
    <property type="project" value="UniProtKB-KW"/>
</dbReference>
<keyword evidence="4" id="KW-0547">Nucleotide-binding</keyword>
<keyword evidence="7" id="KW-0812">Transmembrane</keyword>
<feature type="binding site" evidence="4">
    <location>
        <begin position="183"/>
        <end position="187"/>
    </location>
    <ligand>
        <name>ATP</name>
        <dbReference type="ChEBI" id="CHEBI:30616"/>
    </ligand>
</feature>
<dbReference type="GO" id="GO:0017111">
    <property type="term" value="F:ribonucleoside triphosphate phosphatase activity"/>
    <property type="evidence" value="ECO:0007669"/>
    <property type="project" value="TreeGrafter"/>
</dbReference>
<keyword evidence="4" id="KW-0067">ATP-binding</keyword>
<dbReference type="InterPro" id="IPR000407">
    <property type="entry name" value="GDA1_CD39_NTPase"/>
</dbReference>
<keyword evidence="7" id="KW-1133">Transmembrane helix</keyword>
<dbReference type="Gene3D" id="3.30.420.150">
    <property type="entry name" value="Exopolyphosphatase. Domain 2"/>
    <property type="match status" value="1"/>
</dbReference>
<dbReference type="PANTHER" id="PTHR11782:SF121">
    <property type="entry name" value="NUCLEOSIDE-DIPHOSPHATASE MIG-23"/>
    <property type="match status" value="1"/>
</dbReference>
<organism evidence="8 9">
    <name type="scientific">Ogataea polymorpha</name>
    <dbReference type="NCBI Taxonomy" id="460523"/>
    <lineage>
        <taxon>Eukaryota</taxon>
        <taxon>Fungi</taxon>
        <taxon>Dikarya</taxon>
        <taxon>Ascomycota</taxon>
        <taxon>Saccharomycotina</taxon>
        <taxon>Pichiomycetes</taxon>
        <taxon>Pichiales</taxon>
        <taxon>Pichiaceae</taxon>
        <taxon>Ogataea</taxon>
    </lineage>
</organism>
<dbReference type="Gene3D" id="3.30.420.40">
    <property type="match status" value="1"/>
</dbReference>
<feature type="compositionally biased region" description="Polar residues" evidence="6">
    <location>
        <begin position="672"/>
        <end position="691"/>
    </location>
</feature>
<protein>
    <recommendedName>
        <fullName evidence="10">Golgi apyrase</fullName>
    </recommendedName>
</protein>